<dbReference type="AlphaFoldDB" id="A0A0E9N510"/>
<dbReference type="STRING" id="1220578.FPE01S_04_00290"/>
<gene>
    <name evidence="1" type="ORF">FPE01S_04_00290</name>
</gene>
<accession>A0A0E9N510</accession>
<sequence>MVREFEIIKVIIHHNRGLVLFAKHLGLENDFTVSEGSVLRDLRVYNYTDIQPLHNENGESRPDIFCFRPFDMERFFDKSFKEGDRVSLITPD</sequence>
<comment type="caution">
    <text evidence="1">The sequence shown here is derived from an EMBL/GenBank/DDBJ whole genome shotgun (WGS) entry which is preliminary data.</text>
</comment>
<evidence type="ECO:0000313" key="2">
    <source>
        <dbReference type="Proteomes" id="UP000033121"/>
    </source>
</evidence>
<proteinExistence type="predicted"/>
<dbReference type="EMBL" id="BBWV01000004">
    <property type="protein sequence ID" value="GAO44786.1"/>
    <property type="molecule type" value="Genomic_DNA"/>
</dbReference>
<organism evidence="1 2">
    <name type="scientific">Flavihumibacter petaseus NBRC 106054</name>
    <dbReference type="NCBI Taxonomy" id="1220578"/>
    <lineage>
        <taxon>Bacteria</taxon>
        <taxon>Pseudomonadati</taxon>
        <taxon>Bacteroidota</taxon>
        <taxon>Chitinophagia</taxon>
        <taxon>Chitinophagales</taxon>
        <taxon>Chitinophagaceae</taxon>
        <taxon>Flavihumibacter</taxon>
    </lineage>
</organism>
<reference evidence="1 2" key="1">
    <citation type="submission" date="2015-04" db="EMBL/GenBank/DDBJ databases">
        <title>Whole genome shotgun sequence of Flavihumibacter petaseus NBRC 106054.</title>
        <authorList>
            <person name="Miyazawa S."/>
            <person name="Hosoyama A."/>
            <person name="Hashimoto M."/>
            <person name="Noguchi M."/>
            <person name="Tsuchikane K."/>
            <person name="Ohji S."/>
            <person name="Yamazoe A."/>
            <person name="Ichikawa N."/>
            <person name="Kimura A."/>
            <person name="Fujita N."/>
        </authorList>
    </citation>
    <scope>NUCLEOTIDE SEQUENCE [LARGE SCALE GENOMIC DNA]</scope>
    <source>
        <strain evidence="1 2">NBRC 106054</strain>
    </source>
</reference>
<name>A0A0E9N510_9BACT</name>
<dbReference type="Proteomes" id="UP000033121">
    <property type="component" value="Unassembled WGS sequence"/>
</dbReference>
<keyword evidence="2" id="KW-1185">Reference proteome</keyword>
<evidence type="ECO:0000313" key="1">
    <source>
        <dbReference type="EMBL" id="GAO44786.1"/>
    </source>
</evidence>
<protein>
    <submittedName>
        <fullName evidence="1">Uncharacterized protein</fullName>
    </submittedName>
</protein>